<feature type="non-terminal residue" evidence="1">
    <location>
        <position position="32"/>
    </location>
</feature>
<reference evidence="1" key="1">
    <citation type="submission" date="2014-05" db="EMBL/GenBank/DDBJ databases">
        <title>The transcriptome of the halophilic microalga Tetraselmis sp. GSL018 isolated from the Great Salt Lake, Utah.</title>
        <authorList>
            <person name="Jinkerson R.E."/>
            <person name="D'Adamo S."/>
            <person name="Posewitz M.C."/>
        </authorList>
    </citation>
    <scope>NUCLEOTIDE SEQUENCE</scope>
    <source>
        <strain evidence="1">GSL018</strain>
    </source>
</reference>
<sequence>MGFHVSGFAHGEGHVTVSKPSRVLRVLATVQE</sequence>
<organism evidence="1">
    <name type="scientific">Tetraselmis sp. GSL018</name>
    <dbReference type="NCBI Taxonomy" id="582737"/>
    <lineage>
        <taxon>Eukaryota</taxon>
        <taxon>Viridiplantae</taxon>
        <taxon>Chlorophyta</taxon>
        <taxon>core chlorophytes</taxon>
        <taxon>Chlorodendrophyceae</taxon>
        <taxon>Chlorodendrales</taxon>
        <taxon>Chlorodendraceae</taxon>
        <taxon>Tetraselmis</taxon>
    </lineage>
</organism>
<protein>
    <submittedName>
        <fullName evidence="1">Uncharacterized protein</fullName>
    </submittedName>
</protein>
<accession>A0A061R6M1</accession>
<evidence type="ECO:0000313" key="1">
    <source>
        <dbReference type="EMBL" id="JAC66151.1"/>
    </source>
</evidence>
<dbReference type="AlphaFoldDB" id="A0A061R6M1"/>
<gene>
    <name evidence="1" type="ORF">TSPGSL018_14377</name>
</gene>
<proteinExistence type="predicted"/>
<name>A0A061R6M1_9CHLO</name>
<dbReference type="EMBL" id="GBEZ01020529">
    <property type="protein sequence ID" value="JAC66151.1"/>
    <property type="molecule type" value="Transcribed_RNA"/>
</dbReference>